<protein>
    <submittedName>
        <fullName evidence="2">Uncharacterized protein</fullName>
    </submittedName>
</protein>
<evidence type="ECO:0000313" key="3">
    <source>
        <dbReference type="Proteomes" id="UP001239213"/>
    </source>
</evidence>
<feature type="compositionally biased region" description="Polar residues" evidence="1">
    <location>
        <begin position="1"/>
        <end position="18"/>
    </location>
</feature>
<feature type="region of interest" description="Disordered" evidence="1">
    <location>
        <begin position="1"/>
        <end position="65"/>
    </location>
</feature>
<gene>
    <name evidence="2" type="ORF">CCUS01_15222</name>
</gene>
<evidence type="ECO:0000313" key="2">
    <source>
        <dbReference type="EMBL" id="KAK1486025.1"/>
    </source>
</evidence>
<feature type="region of interest" description="Disordered" evidence="1">
    <location>
        <begin position="358"/>
        <end position="400"/>
    </location>
</feature>
<keyword evidence="3" id="KW-1185">Reference proteome</keyword>
<proteinExistence type="predicted"/>
<feature type="compositionally biased region" description="Polar residues" evidence="1">
    <location>
        <begin position="370"/>
        <end position="388"/>
    </location>
</feature>
<name>A0AAI9VGK3_9PEZI</name>
<dbReference type="EMBL" id="MPDP01000065">
    <property type="protein sequence ID" value="KAK1486025.1"/>
    <property type="molecule type" value="Genomic_DNA"/>
</dbReference>
<evidence type="ECO:0000256" key="1">
    <source>
        <dbReference type="SAM" id="MobiDB-lite"/>
    </source>
</evidence>
<dbReference type="AlphaFoldDB" id="A0AAI9VGK3"/>
<sequence length="426" mass="46617">MNSPSQPTHARSRLTPSAHSPLAAFSSDVSTRSRSYHALSIPKPTSSNTPQIPPMTSSTAPLRSRSLTLSGRSTINLRALDIPRLPINLARVLQKRDEEHVTLPTQLVQPLSHRRHIAPVTAIAAESCALLHDHQMPSRPLHNLPHGTHPLHPTTPPLAHKRIPQHHLRLPPHPRRRLRRHILQMMHPPPPPKLRQRLTPVANTLSITPIPFRSKIQPRPFLLRNGPPEPIRVPARDPAPQHPRPRLPFTLSEAVGPVVPRRRGEPSPPLRLQERLPLGGTHDPAPVGRHRWTGRAHGAVSFFTDPSTSSLSVLFSPSSSSSSFLNCGAVTFPLPTNLKLPPPPKSHQIISNPVFILTTPSNPHPGPRSPFSSNQSQSPMALSYSGSNPRHGPPPLLPGPDTLPYKCSIWVSSCPSPISAADSPSK</sequence>
<feature type="compositionally biased region" description="Polar residues" evidence="1">
    <location>
        <begin position="43"/>
        <end position="61"/>
    </location>
</feature>
<feature type="region of interest" description="Disordered" evidence="1">
    <location>
        <begin position="258"/>
        <end position="283"/>
    </location>
</feature>
<organism evidence="2 3">
    <name type="scientific">Colletotrichum cuscutae</name>
    <dbReference type="NCBI Taxonomy" id="1209917"/>
    <lineage>
        <taxon>Eukaryota</taxon>
        <taxon>Fungi</taxon>
        <taxon>Dikarya</taxon>
        <taxon>Ascomycota</taxon>
        <taxon>Pezizomycotina</taxon>
        <taxon>Sordariomycetes</taxon>
        <taxon>Hypocreomycetidae</taxon>
        <taxon>Glomerellales</taxon>
        <taxon>Glomerellaceae</taxon>
        <taxon>Colletotrichum</taxon>
        <taxon>Colletotrichum acutatum species complex</taxon>
    </lineage>
</organism>
<reference evidence="2" key="1">
    <citation type="submission" date="2016-11" db="EMBL/GenBank/DDBJ databases">
        <title>The genome sequence of Colletotrichum cuscutae.</title>
        <authorList>
            <person name="Baroncelli R."/>
        </authorList>
    </citation>
    <scope>NUCLEOTIDE SEQUENCE</scope>
    <source>
        <strain evidence="2">IMI 304802</strain>
    </source>
</reference>
<dbReference type="Proteomes" id="UP001239213">
    <property type="component" value="Unassembled WGS sequence"/>
</dbReference>
<comment type="caution">
    <text evidence="2">The sequence shown here is derived from an EMBL/GenBank/DDBJ whole genome shotgun (WGS) entry which is preliminary data.</text>
</comment>
<accession>A0AAI9VGK3</accession>